<feature type="region of interest" description="Disordered" evidence="1">
    <location>
        <begin position="1"/>
        <end position="21"/>
    </location>
</feature>
<dbReference type="Proteomes" id="UP000253779">
    <property type="component" value="Chromosome"/>
</dbReference>
<reference evidence="2 3" key="1">
    <citation type="submission" date="2018-07" db="EMBL/GenBank/DDBJ databases">
        <title>Complete genome sequence of soil actinomycete Streptomyces cavourensis tj430.</title>
        <authorList>
            <person name="Wang P."/>
            <person name="Huang Y."/>
        </authorList>
    </citation>
    <scope>NUCLEOTIDE SEQUENCE [LARGE SCALE GENOMIC DNA]</scope>
    <source>
        <strain evidence="2 3">TJ430</strain>
    </source>
</reference>
<sequence>MDGLGAAPTPDPVLRPNGPKRGDTALLLGVLLAKTELDPAVRADPAREPPRGMTGLLTGYRSLVTSLGDTTRLRLLSLRLVRSAVEATLDDDTDPVLRAAAGQSLPTPHHHHEPAEGGRWQRSPFCVRTMADPLENAEAETSVFGSDLVPGRQSGGSSHTVALILVCPCPAVWGVKYPTRPARVPKHAIVPSGTSALREPRWVFSSSAHSSRRGVPLPSWTTMV</sequence>
<proteinExistence type="predicted"/>
<protein>
    <submittedName>
        <fullName evidence="2">Uncharacterized protein</fullName>
    </submittedName>
</protein>
<accession>A0AAD0Q0N4</accession>
<gene>
    <name evidence="2" type="ORF">DTW94_01190</name>
</gene>
<evidence type="ECO:0000256" key="1">
    <source>
        <dbReference type="SAM" id="MobiDB-lite"/>
    </source>
</evidence>
<dbReference type="EMBL" id="CP030930">
    <property type="protein sequence ID" value="AXI70045.1"/>
    <property type="molecule type" value="Genomic_DNA"/>
</dbReference>
<organism evidence="2 3">
    <name type="scientific">Streptomyces cavourensis</name>
    <dbReference type="NCBI Taxonomy" id="67258"/>
    <lineage>
        <taxon>Bacteria</taxon>
        <taxon>Bacillati</taxon>
        <taxon>Actinomycetota</taxon>
        <taxon>Actinomycetes</taxon>
        <taxon>Kitasatosporales</taxon>
        <taxon>Streptomycetaceae</taxon>
        <taxon>Streptomyces</taxon>
    </lineage>
</organism>
<name>A0AAD0Q0N4_9ACTN</name>
<dbReference type="RefSeq" id="WP_114928856.1">
    <property type="nucleotide sequence ID" value="NZ_CP030930.1"/>
</dbReference>
<dbReference type="AlphaFoldDB" id="A0AAD0Q0N4"/>
<evidence type="ECO:0000313" key="2">
    <source>
        <dbReference type="EMBL" id="AXI70045.1"/>
    </source>
</evidence>
<evidence type="ECO:0000313" key="3">
    <source>
        <dbReference type="Proteomes" id="UP000253779"/>
    </source>
</evidence>